<feature type="transmembrane region" description="Helical" evidence="1">
    <location>
        <begin position="783"/>
        <end position="804"/>
    </location>
</feature>
<accession>E3GW03</accession>
<evidence type="ECO:0000256" key="1">
    <source>
        <dbReference type="SAM" id="Phobius"/>
    </source>
</evidence>
<evidence type="ECO:0000313" key="2">
    <source>
        <dbReference type="EMBL" id="ADP77768.1"/>
    </source>
</evidence>
<keyword evidence="1" id="KW-0472">Membrane</keyword>
<dbReference type="STRING" id="523846.Mfer_0972"/>
<dbReference type="AlphaFoldDB" id="E3GW03"/>
<reference evidence="2 3" key="1">
    <citation type="journal article" date="2010" name="Stand. Genomic Sci.">
        <title>Complete genome sequence of Methanothermus fervidus type strain (V24S).</title>
        <authorList>
            <person name="Anderson I."/>
            <person name="Djao O.D."/>
            <person name="Misra M."/>
            <person name="Chertkov O."/>
            <person name="Nolan M."/>
            <person name="Lucas S."/>
            <person name="Lapidus A."/>
            <person name="Del Rio T.G."/>
            <person name="Tice H."/>
            <person name="Cheng J.F."/>
            <person name="Tapia R."/>
            <person name="Han C."/>
            <person name="Goodwin L."/>
            <person name="Pitluck S."/>
            <person name="Liolios K."/>
            <person name="Ivanova N."/>
            <person name="Mavromatis K."/>
            <person name="Mikhailova N."/>
            <person name="Pati A."/>
            <person name="Brambilla E."/>
            <person name="Chen A."/>
            <person name="Palaniappan K."/>
            <person name="Land M."/>
            <person name="Hauser L."/>
            <person name="Chang Y.J."/>
            <person name="Jeffries C.D."/>
            <person name="Sikorski J."/>
            <person name="Spring S."/>
            <person name="Rohde M."/>
            <person name="Eichinger K."/>
            <person name="Huber H."/>
            <person name="Wirth R."/>
            <person name="Goker M."/>
            <person name="Detter J.C."/>
            <person name="Woyke T."/>
            <person name="Bristow J."/>
            <person name="Eisen J.A."/>
            <person name="Markowitz V."/>
            <person name="Hugenholtz P."/>
            <person name="Klenk H.P."/>
            <person name="Kyrpides N.C."/>
        </authorList>
    </citation>
    <scope>NUCLEOTIDE SEQUENCE [LARGE SCALE GENOMIC DNA]</scope>
    <source>
        <strain evidence="3">ATCC 43054 / DSM 2088 / JCM 10308 / V24 S</strain>
    </source>
</reference>
<dbReference type="HOGENOM" id="CLU_345357_0_0_2"/>
<name>E3GW03_METFV</name>
<proteinExistence type="predicted"/>
<organism evidence="2 3">
    <name type="scientific">Methanothermus fervidus (strain ATCC 43054 / DSM 2088 / JCM 10308 / V24 S)</name>
    <dbReference type="NCBI Taxonomy" id="523846"/>
    <lineage>
        <taxon>Archaea</taxon>
        <taxon>Methanobacteriati</taxon>
        <taxon>Methanobacteriota</taxon>
        <taxon>Methanomada group</taxon>
        <taxon>Methanobacteria</taxon>
        <taxon>Methanobacteriales</taxon>
        <taxon>Methanothermaceae</taxon>
        <taxon>Methanothermus</taxon>
    </lineage>
</organism>
<dbReference type="KEGG" id="mfv:Mfer_0972"/>
<dbReference type="Proteomes" id="UP000002315">
    <property type="component" value="Chromosome"/>
</dbReference>
<keyword evidence="1" id="KW-0812">Transmembrane</keyword>
<gene>
    <name evidence="2" type="ordered locus">Mfer_0972</name>
</gene>
<keyword evidence="1" id="KW-1133">Transmembrane helix</keyword>
<evidence type="ECO:0000313" key="3">
    <source>
        <dbReference type="Proteomes" id="UP000002315"/>
    </source>
</evidence>
<keyword evidence="3" id="KW-1185">Reference proteome</keyword>
<sequence length="818" mass="91560">MFLHIYKSKIILCTYRLYKNENQEGGEKLSRKILAIALLVTFISLTLGTATASEVYDISKQIVMDAKNKLNIDNNSQCLVITTAGSARYKNENTVDGIQAVVDHMPSARLGKGNILTLYKYGNLEFTFVKKEDKELYAIKYYVDDSGIKSTPKLNIGFNIDENQFNVAKNYLGYDTITIAWAWASGAPPDLLEIATTTWSIRPQTIADYAITKHYIANFNPSETILISKSGNYDDDAALHLVGNRLHAVYKYEGPDDEKVFIAYDYPSCVVVHYKEKISKTRPESLEELKEMIACIEKLKTNPSSLFSIKYLKTGNSNDAAYLAKNGIDENYISKLNNANIELHEPKIAEVNYDKYYNLGKEIFNKVYKVGLFTTEDINAGKVTVVLPPYYSVYSGTNEYIAGLIDGIIDAAKEFGAVFPIRNIFQIDNKWYDWIGSQISIIFAKSENERFLTTNKLEDLKIQGVFVTIKPPKIEVSEIRDISPANDPSPVAKYGFEDPLKMIFAWSMGSPYEYLWIYQRSGRSYTWEDYDIVLALEPWKINDGNLILIAPIGEWEWSSDALLRVIGYGVSPSRGTYFSYTITQPVESLTNIYRIIGIPNTIKLITYDKSKIAKLVSARGFTCSIGNQLYRSLYLWNNKEDSKDFKDAIFTTEIKQISIEEILKSQDPVALLLAPPTLTPTPTLSPIPTPTPTVPPTPSPISTLTPTSTFISTPTPISIVLPTPIPTPMLIPAAMPTTVSNLALSASLPTLPTSTPTKTVKKIIKPTTMTKIAPKTSKNLNTVILYVATLTAILAVVYGITYLIKRRKELILRTEPGK</sequence>
<dbReference type="EMBL" id="CP002278">
    <property type="protein sequence ID" value="ADP77768.1"/>
    <property type="molecule type" value="Genomic_DNA"/>
</dbReference>
<protein>
    <submittedName>
        <fullName evidence="2">Uncharacterized protein</fullName>
    </submittedName>
</protein>